<dbReference type="EMBL" id="AF217449">
    <property type="protein sequence ID" value="AAG12186.2"/>
    <property type="molecule type" value="Genomic_DNA"/>
</dbReference>
<feature type="transmembrane region" description="Helical" evidence="9">
    <location>
        <begin position="58"/>
        <end position="81"/>
    </location>
</feature>
<evidence type="ECO:0000256" key="1">
    <source>
        <dbReference type="ARBA" id="ARBA00004370"/>
    </source>
</evidence>
<dbReference type="AlphaFoldDB" id="Q9B8U5"/>
<keyword evidence="5 9" id="KW-0812">Transmembrane</keyword>
<organism evidence="10">
    <name type="scientific">Schistosoma mekongi</name>
    <name type="common">Parasitic worm</name>
    <dbReference type="NCBI Taxonomy" id="38744"/>
    <lineage>
        <taxon>Eukaryota</taxon>
        <taxon>Metazoa</taxon>
        <taxon>Spiralia</taxon>
        <taxon>Lophotrochozoa</taxon>
        <taxon>Platyhelminthes</taxon>
        <taxon>Trematoda</taxon>
        <taxon>Digenea</taxon>
        <taxon>Strigeidida</taxon>
        <taxon>Schistosomatoidea</taxon>
        <taxon>Schistosomatidae</taxon>
        <taxon>Schistosoma</taxon>
    </lineage>
</organism>
<keyword evidence="9 10" id="KW-0496">Mitochondrion</keyword>
<keyword evidence="9" id="KW-1278">Translocase</keyword>
<gene>
    <name evidence="10" type="primary">nad3</name>
</gene>
<keyword evidence="9" id="KW-0679">Respiratory chain</keyword>
<evidence type="ECO:0000256" key="7">
    <source>
        <dbReference type="ARBA" id="ARBA00023136"/>
    </source>
</evidence>
<keyword evidence="7 9" id="KW-0472">Membrane</keyword>
<name>Q9B8U5_SCHME</name>
<evidence type="ECO:0000256" key="6">
    <source>
        <dbReference type="ARBA" id="ARBA00022989"/>
    </source>
</evidence>
<accession>Q9B8U5</accession>
<evidence type="ECO:0000313" key="10">
    <source>
        <dbReference type="EMBL" id="AAG12186.2"/>
    </source>
</evidence>
<feature type="transmembrane region" description="Helical" evidence="9">
    <location>
        <begin position="93"/>
        <end position="115"/>
    </location>
</feature>
<dbReference type="EC" id="7.1.1.2" evidence="9"/>
<evidence type="ECO:0000256" key="2">
    <source>
        <dbReference type="ARBA" id="ARBA00008472"/>
    </source>
</evidence>
<reference evidence="10" key="1">
    <citation type="journal article" date="2000" name="Mol. Biol. Evol.">
        <title>Phylogenies inferred from mitochondrial gene orders-a cautionary tale from the parasitic flatworms.</title>
        <authorList>
            <person name="Le T.H."/>
            <person name="Blair D."/>
            <person name="Agatsuma T."/>
            <person name="Humair P.F."/>
            <person name="Campbell N.J."/>
            <person name="Iwagami M."/>
            <person name="Littlewood D.T."/>
            <person name="Peacock B."/>
            <person name="Johnston D.A."/>
            <person name="Bartley J."/>
            <person name="Rollinson D."/>
            <person name="Herniou E.A."/>
            <person name="Zarlenga D.S."/>
            <person name="McManus D.P."/>
        </authorList>
    </citation>
    <scope>NUCLEOTIDE SEQUENCE</scope>
    <source>
        <strain evidence="10">Khong Island</strain>
    </source>
</reference>
<keyword evidence="9" id="KW-0249">Electron transport</keyword>
<keyword evidence="9" id="KW-0520">NAD</keyword>
<comment type="similarity">
    <text evidence="2 9">Belongs to the complex I subunit 3 family.</text>
</comment>
<evidence type="ECO:0000256" key="4">
    <source>
        <dbReference type="ARBA" id="ARBA00022448"/>
    </source>
</evidence>
<evidence type="ECO:0000256" key="5">
    <source>
        <dbReference type="ARBA" id="ARBA00022692"/>
    </source>
</evidence>
<proteinExistence type="inferred from homology"/>
<dbReference type="Pfam" id="PF00507">
    <property type="entry name" value="Oxidored_q4"/>
    <property type="match status" value="1"/>
</dbReference>
<comment type="subcellular location">
    <subcellularLocation>
        <location evidence="1">Membrane</location>
    </subcellularLocation>
    <subcellularLocation>
        <location evidence="9">Mitochondrion membrane</location>
        <topology evidence="9">Multi-pass membrane protein</topology>
    </subcellularLocation>
</comment>
<keyword evidence="9" id="KW-0830">Ubiquinone</keyword>
<comment type="function">
    <text evidence="9">Core subunit of the mitochondrial membrane respiratory chain NADH dehydrogenase (Complex I) which catalyzes electron transfer from NADH through the respiratory chain, using ubiquinone as an electron acceptor. Essential for the catalytic activity of complex I.</text>
</comment>
<dbReference type="GO" id="GO:0008137">
    <property type="term" value="F:NADH dehydrogenase (ubiquinone) activity"/>
    <property type="evidence" value="ECO:0007669"/>
    <property type="project" value="UniProtKB-UniRule"/>
</dbReference>
<sequence>MYLFFFFFFFVVFFLSLVVCLYNLYVWGYKGEDSDVGLDSWISSFECGFMSHGFSENFFSFSYLNLLVFFVIFDLEVSLLLNVAFDGVWFNSFICYLVFILLVIVSYILEVYYGYINWYE</sequence>
<evidence type="ECO:0000256" key="8">
    <source>
        <dbReference type="ARBA" id="ARBA00049551"/>
    </source>
</evidence>
<evidence type="ECO:0000256" key="3">
    <source>
        <dbReference type="ARBA" id="ARBA00021007"/>
    </source>
</evidence>
<protein>
    <recommendedName>
        <fullName evidence="3 9">NADH-ubiquinone oxidoreductase chain 3</fullName>
        <ecNumber evidence="9">7.1.1.2</ecNumber>
    </recommendedName>
</protein>
<dbReference type="InterPro" id="IPR038430">
    <property type="entry name" value="NDAH_ubi_oxred_su3_sf"/>
</dbReference>
<geneLocation type="mitochondrion" evidence="10"/>
<keyword evidence="6 9" id="KW-1133">Transmembrane helix</keyword>
<comment type="catalytic activity">
    <reaction evidence="8 9">
        <text>a ubiquinone + NADH + 5 H(+)(in) = a ubiquinol + NAD(+) + 4 H(+)(out)</text>
        <dbReference type="Rhea" id="RHEA:29091"/>
        <dbReference type="Rhea" id="RHEA-COMP:9565"/>
        <dbReference type="Rhea" id="RHEA-COMP:9566"/>
        <dbReference type="ChEBI" id="CHEBI:15378"/>
        <dbReference type="ChEBI" id="CHEBI:16389"/>
        <dbReference type="ChEBI" id="CHEBI:17976"/>
        <dbReference type="ChEBI" id="CHEBI:57540"/>
        <dbReference type="ChEBI" id="CHEBI:57945"/>
        <dbReference type="EC" id="7.1.1.2"/>
    </reaction>
</comment>
<keyword evidence="4 9" id="KW-0813">Transport</keyword>
<dbReference type="Gene3D" id="1.20.58.1610">
    <property type="entry name" value="NADH:ubiquinone/plastoquinone oxidoreductase, chain 3"/>
    <property type="match status" value="1"/>
</dbReference>
<dbReference type="GO" id="GO:0031966">
    <property type="term" value="C:mitochondrial membrane"/>
    <property type="evidence" value="ECO:0007669"/>
    <property type="project" value="UniProtKB-SubCell"/>
</dbReference>
<dbReference type="InterPro" id="IPR000440">
    <property type="entry name" value="NADH_UbQ/plastoQ_OxRdtase_su3"/>
</dbReference>
<evidence type="ECO:0000256" key="9">
    <source>
        <dbReference type="RuleBase" id="RU003640"/>
    </source>
</evidence>